<evidence type="ECO:0000256" key="2">
    <source>
        <dbReference type="ARBA" id="ARBA00023125"/>
    </source>
</evidence>
<reference evidence="5 6" key="1">
    <citation type="submission" date="2016-12" db="EMBL/GenBank/DDBJ databases">
        <title>Study of bacterial adaptation to deep sea.</title>
        <authorList>
            <person name="Song J."/>
            <person name="Yoshizawa S."/>
            <person name="Kogure K."/>
        </authorList>
    </citation>
    <scope>NUCLEOTIDE SEQUENCE [LARGE SCALE GENOMIC DNA]</scope>
    <source>
        <strain evidence="5 6">SAORIC-165</strain>
    </source>
</reference>
<dbReference type="PANTHER" id="PTHR43280:SF28">
    <property type="entry name" value="HTH-TYPE TRANSCRIPTIONAL ACTIVATOR RHAS"/>
    <property type="match status" value="1"/>
</dbReference>
<comment type="caution">
    <text evidence="5">The sequence shown here is derived from an EMBL/GenBank/DDBJ whole genome shotgun (WGS) entry which is preliminary data.</text>
</comment>
<keyword evidence="3" id="KW-0804">Transcription</keyword>
<dbReference type="InterPro" id="IPR020449">
    <property type="entry name" value="Tscrpt_reg_AraC-type_HTH"/>
</dbReference>
<evidence type="ECO:0000256" key="3">
    <source>
        <dbReference type="ARBA" id="ARBA00023163"/>
    </source>
</evidence>
<organism evidence="5 6">
    <name type="scientific">Rubritalea profundi</name>
    <dbReference type="NCBI Taxonomy" id="1658618"/>
    <lineage>
        <taxon>Bacteria</taxon>
        <taxon>Pseudomonadati</taxon>
        <taxon>Verrucomicrobiota</taxon>
        <taxon>Verrucomicrobiia</taxon>
        <taxon>Verrucomicrobiales</taxon>
        <taxon>Rubritaleaceae</taxon>
        <taxon>Rubritalea</taxon>
    </lineage>
</organism>
<evidence type="ECO:0000313" key="6">
    <source>
        <dbReference type="Proteomes" id="UP000239907"/>
    </source>
</evidence>
<protein>
    <recommendedName>
        <fullName evidence="4">HTH araC/xylS-type domain-containing protein</fullName>
    </recommendedName>
</protein>
<evidence type="ECO:0000313" key="5">
    <source>
        <dbReference type="EMBL" id="PQJ29915.1"/>
    </source>
</evidence>
<keyword evidence="6" id="KW-1185">Reference proteome</keyword>
<dbReference type="InterPro" id="IPR009057">
    <property type="entry name" value="Homeodomain-like_sf"/>
</dbReference>
<dbReference type="InterPro" id="IPR018771">
    <property type="entry name" value="PocR_dom"/>
</dbReference>
<dbReference type="GO" id="GO:0043565">
    <property type="term" value="F:sequence-specific DNA binding"/>
    <property type="evidence" value="ECO:0007669"/>
    <property type="project" value="InterPro"/>
</dbReference>
<dbReference type="AlphaFoldDB" id="A0A2S7U4H5"/>
<dbReference type="EMBL" id="MQWA01000001">
    <property type="protein sequence ID" value="PQJ29915.1"/>
    <property type="molecule type" value="Genomic_DNA"/>
</dbReference>
<keyword evidence="2" id="KW-0238">DNA-binding</keyword>
<dbReference type="SUPFAM" id="SSF46689">
    <property type="entry name" value="Homeodomain-like"/>
    <property type="match status" value="2"/>
</dbReference>
<dbReference type="PROSITE" id="PS00041">
    <property type="entry name" value="HTH_ARAC_FAMILY_1"/>
    <property type="match status" value="1"/>
</dbReference>
<name>A0A2S7U4H5_9BACT</name>
<dbReference type="PRINTS" id="PR00032">
    <property type="entry name" value="HTHARAC"/>
</dbReference>
<gene>
    <name evidence="5" type="ORF">BSZ32_16450</name>
</gene>
<dbReference type="Pfam" id="PF12833">
    <property type="entry name" value="HTH_18"/>
    <property type="match status" value="1"/>
</dbReference>
<dbReference type="InterPro" id="IPR018062">
    <property type="entry name" value="HTH_AraC-typ_CS"/>
</dbReference>
<dbReference type="SMART" id="SM00342">
    <property type="entry name" value="HTH_ARAC"/>
    <property type="match status" value="1"/>
</dbReference>
<dbReference type="Gene3D" id="1.10.10.60">
    <property type="entry name" value="Homeodomain-like"/>
    <property type="match status" value="2"/>
</dbReference>
<dbReference type="PROSITE" id="PS01124">
    <property type="entry name" value="HTH_ARAC_FAMILY_2"/>
    <property type="match status" value="1"/>
</dbReference>
<sequence>MNNTKNDSEKHLIERLKASPFYQACQNAFRDGTGLPLIVQYAHEPDFNPCHASKNQNSFCQLINSSHGPCAQCVMDQDDLFSHSMEKAFTHTCFAGLKESAVPLRLGHRTIGFLRTGQVFTEHPTPEQVKAATDCLDAAGYSKTELKKTLEKHKKTPVYDQGKYSSTITLLSIISLQLTEFLNRLLLEVMSDEPEIIRKAKSIIADHIDEKITLGDISSEVHVSVFYFCKVFKQSTGMTFTEYVNRQRIELAKGELKKTGKPVTEIAYAVGFQSLSHFNRCFLKFAGESPRQYRQYVSEIPTDLLVSH</sequence>
<dbReference type="OrthoDB" id="9791615at2"/>
<evidence type="ECO:0000256" key="1">
    <source>
        <dbReference type="ARBA" id="ARBA00023015"/>
    </source>
</evidence>
<keyword evidence="1" id="KW-0805">Transcription regulation</keyword>
<dbReference type="Proteomes" id="UP000239907">
    <property type="component" value="Unassembled WGS sequence"/>
</dbReference>
<dbReference type="GO" id="GO:0003700">
    <property type="term" value="F:DNA-binding transcription factor activity"/>
    <property type="evidence" value="ECO:0007669"/>
    <property type="project" value="InterPro"/>
</dbReference>
<evidence type="ECO:0000259" key="4">
    <source>
        <dbReference type="PROSITE" id="PS01124"/>
    </source>
</evidence>
<dbReference type="InterPro" id="IPR018060">
    <property type="entry name" value="HTH_AraC"/>
</dbReference>
<accession>A0A2S7U4H5</accession>
<dbReference type="PANTHER" id="PTHR43280">
    <property type="entry name" value="ARAC-FAMILY TRANSCRIPTIONAL REGULATOR"/>
    <property type="match status" value="1"/>
</dbReference>
<dbReference type="RefSeq" id="WP_105044429.1">
    <property type="nucleotide sequence ID" value="NZ_MQWA01000001.1"/>
</dbReference>
<proteinExistence type="predicted"/>
<feature type="domain" description="HTH araC/xylS-type" evidence="4">
    <location>
        <begin position="198"/>
        <end position="296"/>
    </location>
</feature>
<dbReference type="Pfam" id="PF10114">
    <property type="entry name" value="PocR"/>
    <property type="match status" value="1"/>
</dbReference>